<protein>
    <recommendedName>
        <fullName evidence="5">Chemotaxis protein MotC</fullName>
    </recommendedName>
</protein>
<feature type="chain" id="PRO_5037874923" description="Chemotaxis protein MotC" evidence="2">
    <location>
        <begin position="25"/>
        <end position="458"/>
    </location>
</feature>
<feature type="compositionally biased region" description="Low complexity" evidence="1">
    <location>
        <begin position="58"/>
        <end position="76"/>
    </location>
</feature>
<feature type="region of interest" description="Disordered" evidence="1">
    <location>
        <begin position="40"/>
        <end position="102"/>
    </location>
</feature>
<comment type="caution">
    <text evidence="3">The sequence shown here is derived from an EMBL/GenBank/DDBJ whole genome shotgun (WGS) entry which is preliminary data.</text>
</comment>
<proteinExistence type="predicted"/>
<dbReference type="EMBL" id="BMIQ01000008">
    <property type="protein sequence ID" value="GGE19847.1"/>
    <property type="molecule type" value="Genomic_DNA"/>
</dbReference>
<dbReference type="AlphaFoldDB" id="A0A917EAU6"/>
<feature type="compositionally biased region" description="Basic and acidic residues" evidence="1">
    <location>
        <begin position="77"/>
        <end position="86"/>
    </location>
</feature>
<reference evidence="3" key="1">
    <citation type="journal article" date="2014" name="Int. J. Syst. Evol. Microbiol.">
        <title>Complete genome sequence of Corynebacterium casei LMG S-19264T (=DSM 44701T), isolated from a smear-ripened cheese.</title>
        <authorList>
            <consortium name="US DOE Joint Genome Institute (JGI-PGF)"/>
            <person name="Walter F."/>
            <person name="Albersmeier A."/>
            <person name="Kalinowski J."/>
            <person name="Ruckert C."/>
        </authorList>
    </citation>
    <scope>NUCLEOTIDE SEQUENCE</scope>
    <source>
        <strain evidence="3">CGMCC 1.15367</strain>
    </source>
</reference>
<keyword evidence="4" id="KW-1185">Reference proteome</keyword>
<reference evidence="3" key="2">
    <citation type="submission" date="2020-09" db="EMBL/GenBank/DDBJ databases">
        <authorList>
            <person name="Sun Q."/>
            <person name="Zhou Y."/>
        </authorList>
    </citation>
    <scope>NUCLEOTIDE SEQUENCE</scope>
    <source>
        <strain evidence="3">CGMCC 1.15367</strain>
    </source>
</reference>
<evidence type="ECO:0000256" key="2">
    <source>
        <dbReference type="SAM" id="SignalP"/>
    </source>
</evidence>
<name>A0A917EAU6_9HYPH</name>
<organism evidence="3 4">
    <name type="scientific">Aureimonas endophytica</name>
    <dbReference type="NCBI Taxonomy" id="2027858"/>
    <lineage>
        <taxon>Bacteria</taxon>
        <taxon>Pseudomonadati</taxon>
        <taxon>Pseudomonadota</taxon>
        <taxon>Alphaproteobacteria</taxon>
        <taxon>Hyphomicrobiales</taxon>
        <taxon>Aurantimonadaceae</taxon>
        <taxon>Aureimonas</taxon>
    </lineage>
</organism>
<evidence type="ECO:0000256" key="1">
    <source>
        <dbReference type="SAM" id="MobiDB-lite"/>
    </source>
</evidence>
<gene>
    <name evidence="3" type="ORF">GCM10011390_43880</name>
</gene>
<feature type="signal peptide" evidence="2">
    <location>
        <begin position="1"/>
        <end position="24"/>
    </location>
</feature>
<dbReference type="RefSeq" id="WP_188912312.1">
    <property type="nucleotide sequence ID" value="NZ_BMIQ01000008.1"/>
</dbReference>
<keyword evidence="2" id="KW-0732">Signal</keyword>
<evidence type="ECO:0000313" key="3">
    <source>
        <dbReference type="EMBL" id="GGE19847.1"/>
    </source>
</evidence>
<sequence>MKRIVATLTWGLLASAAASTGALAEAPATAVAPPAAASGVAAGGEAKPVSPEITGSLPEAAPAAEGEGHAAPAAEGHASEGGKEGAAEAVAEPVGPPPTRPPMPFDIIRTLQFLQDQVARGNGRAIRVQSMLLRHFAPGFLAVEPSAWEDPRNRRAAILFALSGGPPEVLRQLIAANAFDEATKPLAEAALAYVLNDAKRAEKQLGALRLDGMEPGLAAHIHLVLGQLMQTDKVAEAIAHLDQARLLAPGGLIEEAALRLEVVLIDKVGDHERADALARQYFDRFPKSSYAGNFLARFAMVYDDRGAEDAEGALAKVYDIATRLDDADRRALLLALSRRALVAGHLEFARLAGAEALKIEGMPNEDLQRGNLYAVAAALASSDPAKAASELQSIDRSLLHPADLGLLDAANSVLTHMEGPVEDGVGATEAAELASSPTLERAQKLLEAVAGDLGDKGK</sequence>
<accession>A0A917EAU6</accession>
<evidence type="ECO:0000313" key="4">
    <source>
        <dbReference type="Proteomes" id="UP000644699"/>
    </source>
</evidence>
<evidence type="ECO:0008006" key="5">
    <source>
        <dbReference type="Google" id="ProtNLM"/>
    </source>
</evidence>
<dbReference type="Proteomes" id="UP000644699">
    <property type="component" value="Unassembled WGS sequence"/>
</dbReference>